<evidence type="ECO:0000256" key="7">
    <source>
        <dbReference type="ARBA" id="ARBA00022576"/>
    </source>
</evidence>
<evidence type="ECO:0000256" key="5">
    <source>
        <dbReference type="ARBA" id="ARBA00009320"/>
    </source>
</evidence>
<evidence type="ECO:0000256" key="9">
    <source>
        <dbReference type="ARBA" id="ARBA00022679"/>
    </source>
</evidence>
<gene>
    <name evidence="15" type="ORF">V3M73_08505</name>
</gene>
<evidence type="ECO:0000313" key="16">
    <source>
        <dbReference type="Proteomes" id="UP001555100"/>
    </source>
</evidence>
<dbReference type="Pfam" id="PF01063">
    <property type="entry name" value="Aminotran_4"/>
    <property type="match status" value="1"/>
</dbReference>
<dbReference type="NCBIfam" id="NF009897">
    <property type="entry name" value="PRK13357.1"/>
    <property type="match status" value="1"/>
</dbReference>
<evidence type="ECO:0000256" key="3">
    <source>
        <dbReference type="ARBA" id="ARBA00004931"/>
    </source>
</evidence>
<sequence>MRQLTELEKLSAQPIPNANELAGTFALRPHAAPAAQDEHERVMSNLGFGTDFSDYMARATWTADEGWHDKEIVPYGPLTLDPAGAVLHYGQEAFEGMKAYRHDDGSIWTFRPTYNAARMNMSCRRLAIPQIPVADFVASVVDLVRADARWVPAAPGSSLYLRPFVFASEAFLGVRAAARYEYVVIASPSGAYFPNGLEPINVWVDRDYHRAGPGGMGDVKTGGNYAASLLPKVKAHDAGYDEVLFLDAATNTNIDELGGMNVFIVMADGSVQTPKLTGNILPGGTRSSILQLLESEGTVVREESISLRSVVEGVAAGDVVEMFACGTAAVVTPIGRLASHDFDIRVPVGEKTAAIYEELTAIQLGRREDRFGWLYQIADGRQTRNKSQ</sequence>
<comment type="catalytic activity">
    <reaction evidence="13">
        <text>L-isoleucine + 2-oxoglutarate = (S)-3-methyl-2-oxopentanoate + L-glutamate</text>
        <dbReference type="Rhea" id="RHEA:24801"/>
        <dbReference type="ChEBI" id="CHEBI:16810"/>
        <dbReference type="ChEBI" id="CHEBI:29985"/>
        <dbReference type="ChEBI" id="CHEBI:35146"/>
        <dbReference type="ChEBI" id="CHEBI:58045"/>
        <dbReference type="EC" id="2.6.1.42"/>
    </reaction>
</comment>
<keyword evidence="16" id="KW-1185">Reference proteome</keyword>
<dbReference type="SUPFAM" id="SSF56752">
    <property type="entry name" value="D-aminoacid aminotransferase-like PLP-dependent enzymes"/>
    <property type="match status" value="1"/>
</dbReference>
<dbReference type="InterPro" id="IPR005786">
    <property type="entry name" value="B_amino_transII"/>
</dbReference>
<comment type="catalytic activity">
    <reaction evidence="14">
        <text>L-leucine + 2-oxoglutarate = 4-methyl-2-oxopentanoate + L-glutamate</text>
        <dbReference type="Rhea" id="RHEA:18321"/>
        <dbReference type="ChEBI" id="CHEBI:16810"/>
        <dbReference type="ChEBI" id="CHEBI:17865"/>
        <dbReference type="ChEBI" id="CHEBI:29985"/>
        <dbReference type="ChEBI" id="CHEBI:57427"/>
        <dbReference type="EC" id="2.6.1.42"/>
    </reaction>
</comment>
<dbReference type="PANTHER" id="PTHR11825:SF44">
    <property type="entry name" value="BRANCHED-CHAIN-AMINO-ACID AMINOTRANSFERASE"/>
    <property type="match status" value="1"/>
</dbReference>
<evidence type="ECO:0000256" key="10">
    <source>
        <dbReference type="ARBA" id="ARBA00022898"/>
    </source>
</evidence>
<evidence type="ECO:0000256" key="11">
    <source>
        <dbReference type="ARBA" id="ARBA00023304"/>
    </source>
</evidence>
<comment type="pathway">
    <text evidence="2">Amino-acid biosynthesis; L-isoleucine biosynthesis; L-isoleucine from 2-oxobutanoate: step 4/4.</text>
</comment>
<dbReference type="InterPro" id="IPR043132">
    <property type="entry name" value="BCAT-like_C"/>
</dbReference>
<protein>
    <recommendedName>
        <fullName evidence="6">branched-chain-amino-acid transaminase</fullName>
        <ecNumber evidence="6">2.6.1.42</ecNumber>
    </recommendedName>
</protein>
<comment type="caution">
    <text evidence="15">The sequence shown here is derived from an EMBL/GenBank/DDBJ whole genome shotgun (WGS) entry which is preliminary data.</text>
</comment>
<evidence type="ECO:0000256" key="6">
    <source>
        <dbReference type="ARBA" id="ARBA00013053"/>
    </source>
</evidence>
<evidence type="ECO:0000256" key="1">
    <source>
        <dbReference type="ARBA" id="ARBA00001933"/>
    </source>
</evidence>
<dbReference type="EC" id="2.6.1.42" evidence="6"/>
<comment type="similarity">
    <text evidence="5">Belongs to the class-IV pyridoxal-phosphate-dependent aminotransferase family.</text>
</comment>
<comment type="pathway">
    <text evidence="3">Amino-acid biosynthesis; L-valine biosynthesis; L-valine from pyruvate: step 4/4.</text>
</comment>
<evidence type="ECO:0000256" key="8">
    <source>
        <dbReference type="ARBA" id="ARBA00022605"/>
    </source>
</evidence>
<reference evidence="15 16" key="1">
    <citation type="submission" date="2024-01" db="EMBL/GenBank/DDBJ databases">
        <title>Genomic analysis and antimicrobial resistance profiles of Trueperella pyogenes isolated from domestic and wild animals.</title>
        <authorList>
            <person name="Magossi G."/>
            <person name="Gzyl K.E."/>
            <person name="Holman D.B."/>
            <person name="Amat S."/>
        </authorList>
    </citation>
    <scope>NUCLEOTIDE SEQUENCE [LARGE SCALE GENOMIC DNA]</scope>
    <source>
        <strain evidence="15 16">1494</strain>
    </source>
</reference>
<evidence type="ECO:0000256" key="4">
    <source>
        <dbReference type="ARBA" id="ARBA00005072"/>
    </source>
</evidence>
<dbReference type="EMBL" id="JBAGNM010000010">
    <property type="protein sequence ID" value="MEW6955060.1"/>
    <property type="molecule type" value="Genomic_DNA"/>
</dbReference>
<dbReference type="InterPro" id="IPR033939">
    <property type="entry name" value="BCAT_family"/>
</dbReference>
<evidence type="ECO:0000256" key="2">
    <source>
        <dbReference type="ARBA" id="ARBA00004824"/>
    </source>
</evidence>
<dbReference type="GO" id="GO:0004084">
    <property type="term" value="F:branched-chain-amino-acid transaminase activity"/>
    <property type="evidence" value="ECO:0007669"/>
    <property type="project" value="UniProtKB-EC"/>
</dbReference>
<dbReference type="Proteomes" id="UP001555100">
    <property type="component" value="Unassembled WGS sequence"/>
</dbReference>
<dbReference type="NCBIfam" id="TIGR01123">
    <property type="entry name" value="ilvE_II"/>
    <property type="match status" value="1"/>
</dbReference>
<evidence type="ECO:0000256" key="13">
    <source>
        <dbReference type="ARBA" id="ARBA00048798"/>
    </source>
</evidence>
<comment type="cofactor">
    <cofactor evidence="1">
        <name>pyridoxal 5'-phosphate</name>
        <dbReference type="ChEBI" id="CHEBI:597326"/>
    </cofactor>
</comment>
<proteinExistence type="inferred from homology"/>
<comment type="pathway">
    <text evidence="4">Amino-acid biosynthesis; L-leucine biosynthesis; L-leucine from 3-methyl-2-oxobutanoate: step 4/4.</text>
</comment>
<dbReference type="Gene3D" id="3.30.470.10">
    <property type="match status" value="1"/>
</dbReference>
<keyword evidence="9 15" id="KW-0808">Transferase</keyword>
<name>A0ABV3NCX7_9ACTO</name>
<keyword evidence="7 15" id="KW-0032">Aminotransferase</keyword>
<evidence type="ECO:0000313" key="15">
    <source>
        <dbReference type="EMBL" id="MEW6955060.1"/>
    </source>
</evidence>
<dbReference type="CDD" id="cd01557">
    <property type="entry name" value="BCAT_beta_family"/>
    <property type="match status" value="1"/>
</dbReference>
<evidence type="ECO:0000256" key="12">
    <source>
        <dbReference type="ARBA" id="ARBA00048212"/>
    </source>
</evidence>
<keyword evidence="10" id="KW-0663">Pyridoxal phosphate</keyword>
<dbReference type="InterPro" id="IPR001544">
    <property type="entry name" value="Aminotrans_IV"/>
</dbReference>
<keyword evidence="8" id="KW-0028">Amino-acid biosynthesis</keyword>
<dbReference type="PIRSF" id="PIRSF006468">
    <property type="entry name" value="BCAT1"/>
    <property type="match status" value="1"/>
</dbReference>
<dbReference type="InterPro" id="IPR036038">
    <property type="entry name" value="Aminotransferase-like"/>
</dbReference>
<comment type="catalytic activity">
    <reaction evidence="12">
        <text>L-valine + 2-oxoglutarate = 3-methyl-2-oxobutanoate + L-glutamate</text>
        <dbReference type="Rhea" id="RHEA:24813"/>
        <dbReference type="ChEBI" id="CHEBI:11851"/>
        <dbReference type="ChEBI" id="CHEBI:16810"/>
        <dbReference type="ChEBI" id="CHEBI:29985"/>
        <dbReference type="ChEBI" id="CHEBI:57762"/>
        <dbReference type="EC" id="2.6.1.42"/>
    </reaction>
</comment>
<keyword evidence="11" id="KW-0100">Branched-chain amino acid biosynthesis</keyword>
<organism evidence="15 16">
    <name type="scientific">Trueperella pyogenes</name>
    <dbReference type="NCBI Taxonomy" id="1661"/>
    <lineage>
        <taxon>Bacteria</taxon>
        <taxon>Bacillati</taxon>
        <taxon>Actinomycetota</taxon>
        <taxon>Actinomycetes</taxon>
        <taxon>Actinomycetales</taxon>
        <taxon>Actinomycetaceae</taxon>
        <taxon>Trueperella</taxon>
    </lineage>
</organism>
<dbReference type="InterPro" id="IPR043131">
    <property type="entry name" value="BCAT-like_N"/>
</dbReference>
<dbReference type="Gene3D" id="3.20.10.10">
    <property type="entry name" value="D-amino Acid Aminotransferase, subunit A, domain 2"/>
    <property type="match status" value="1"/>
</dbReference>
<dbReference type="PANTHER" id="PTHR11825">
    <property type="entry name" value="SUBGROUP IIII AMINOTRANSFERASE"/>
    <property type="match status" value="1"/>
</dbReference>
<evidence type="ECO:0000256" key="14">
    <source>
        <dbReference type="ARBA" id="ARBA00049229"/>
    </source>
</evidence>
<accession>A0ABV3NCX7</accession>
<dbReference type="RefSeq" id="WP_367191904.1">
    <property type="nucleotide sequence ID" value="NZ_JBAGLR010000009.1"/>
</dbReference>